<accession>A0A173U5A6</accession>
<sequence length="73" mass="8723">MQSFEDVLREFEDFLQTASYLEVLPCRWGYVRLFNEGDPINFYAVLCRTPQELYDTLENDLAIEKEVQNPQRD</sequence>
<proteinExistence type="predicted"/>
<protein>
    <submittedName>
        <fullName evidence="1">Uncharacterized protein</fullName>
    </submittedName>
</protein>
<reference evidence="1 2" key="1">
    <citation type="submission" date="2015-09" db="EMBL/GenBank/DDBJ databases">
        <authorList>
            <consortium name="Pathogen Informatics"/>
        </authorList>
    </citation>
    <scope>NUCLEOTIDE SEQUENCE [LARGE SCALE GENOMIC DNA]</scope>
    <source>
        <strain evidence="1 2">2789STDY5834970</strain>
    </source>
</reference>
<gene>
    <name evidence="1" type="ORF">ERS852582_01891</name>
</gene>
<evidence type="ECO:0000313" key="2">
    <source>
        <dbReference type="Proteomes" id="UP000095649"/>
    </source>
</evidence>
<evidence type="ECO:0000313" key="1">
    <source>
        <dbReference type="EMBL" id="CUN09477.1"/>
    </source>
</evidence>
<dbReference type="EMBL" id="CYXN01000016">
    <property type="protein sequence ID" value="CUN09477.1"/>
    <property type="molecule type" value="Genomic_DNA"/>
</dbReference>
<organism evidence="1 2">
    <name type="scientific">Faecalibacterium prausnitzii</name>
    <dbReference type="NCBI Taxonomy" id="853"/>
    <lineage>
        <taxon>Bacteria</taxon>
        <taxon>Bacillati</taxon>
        <taxon>Bacillota</taxon>
        <taxon>Clostridia</taxon>
        <taxon>Eubacteriales</taxon>
        <taxon>Oscillospiraceae</taxon>
        <taxon>Faecalibacterium</taxon>
    </lineage>
</organism>
<name>A0A173U5A6_9FIRM</name>
<dbReference type="RefSeq" id="WP_055186316.1">
    <property type="nucleotide sequence ID" value="NZ_CYXN01000016.1"/>
</dbReference>
<dbReference type="Proteomes" id="UP000095649">
    <property type="component" value="Unassembled WGS sequence"/>
</dbReference>
<dbReference type="OrthoDB" id="9814692at2"/>
<dbReference type="AlphaFoldDB" id="A0A173U5A6"/>